<organism evidence="6 7">
    <name type="scientific">Syntrophaceticus schinkii</name>
    <dbReference type="NCBI Taxonomy" id="499207"/>
    <lineage>
        <taxon>Bacteria</taxon>
        <taxon>Bacillati</taxon>
        <taxon>Bacillota</taxon>
        <taxon>Clostridia</taxon>
        <taxon>Thermoanaerobacterales</taxon>
        <taxon>Thermoanaerobacterales Family III. Incertae Sedis</taxon>
        <taxon>Syntrophaceticus</taxon>
    </lineage>
</organism>
<keyword evidence="2" id="KW-0813">Transport</keyword>
<dbReference type="FunFam" id="3.40.50.300:FF:000032">
    <property type="entry name" value="Export ABC transporter ATP-binding protein"/>
    <property type="match status" value="1"/>
</dbReference>
<evidence type="ECO:0000256" key="2">
    <source>
        <dbReference type="ARBA" id="ARBA00022448"/>
    </source>
</evidence>
<keyword evidence="3" id="KW-0547">Nucleotide-binding</keyword>
<dbReference type="OrthoDB" id="9810992at2"/>
<comment type="similarity">
    <text evidence="1">Belongs to the ABC transporter superfamily.</text>
</comment>
<dbReference type="EC" id="3.6.3.-" evidence="6"/>
<evidence type="ECO:0000256" key="4">
    <source>
        <dbReference type="ARBA" id="ARBA00022840"/>
    </source>
</evidence>
<dbReference type="PANTHER" id="PTHR42798:SF7">
    <property type="entry name" value="ALPHA-D-RIBOSE 1-METHYLPHOSPHONATE 5-TRIPHOSPHATE SYNTHASE SUBUNIT PHNL"/>
    <property type="match status" value="1"/>
</dbReference>
<sequence length="224" mass="25272">MEILRAENLSKVYHGRQEVQALDQVSLSVEKGSLLAIMGDSGSGKSTFLHILGGVDHPTGGRVFIQGTDITELSESQMSVFRRRNIGIIYQFFNLIPNLNVRKNICLPLLLDRRKPEQDYYEDIIQTLGITDKQQRFPNELSGGEQQRVAIARSLISRPAVILADEPTGNLDRRNTQEIISLFKLVNKNFKATIILVTHNEKVALACEEVYTMADGRLYEGDRR</sequence>
<keyword evidence="6" id="KW-0378">Hydrolase</keyword>
<dbReference type="AlphaFoldDB" id="A0A0B7MNF7"/>
<dbReference type="InterPro" id="IPR017911">
    <property type="entry name" value="MacB-like_ATP-bd"/>
</dbReference>
<dbReference type="GO" id="GO:0005524">
    <property type="term" value="F:ATP binding"/>
    <property type="evidence" value="ECO:0007669"/>
    <property type="project" value="UniProtKB-KW"/>
</dbReference>
<dbReference type="InterPro" id="IPR003593">
    <property type="entry name" value="AAA+_ATPase"/>
</dbReference>
<evidence type="ECO:0000256" key="1">
    <source>
        <dbReference type="ARBA" id="ARBA00005417"/>
    </source>
</evidence>
<protein>
    <submittedName>
        <fullName evidence="6">Lipoprotein-releasing system ATP-binding protein LolD</fullName>
        <ecNumber evidence="6">3.6.3.-</ecNumber>
    </submittedName>
</protein>
<keyword evidence="4 6" id="KW-0067">ATP-binding</keyword>
<dbReference type="GO" id="GO:0016887">
    <property type="term" value="F:ATP hydrolysis activity"/>
    <property type="evidence" value="ECO:0007669"/>
    <property type="project" value="InterPro"/>
</dbReference>
<reference evidence="7" key="1">
    <citation type="submission" date="2015-01" db="EMBL/GenBank/DDBJ databases">
        <authorList>
            <person name="Manzoor Shahid"/>
            <person name="Zubair Saima"/>
        </authorList>
    </citation>
    <scope>NUCLEOTIDE SEQUENCE [LARGE SCALE GENOMIC DNA]</scope>
    <source>
        <strain evidence="7">Sp3</strain>
    </source>
</reference>
<dbReference type="PROSITE" id="PS50893">
    <property type="entry name" value="ABC_TRANSPORTER_2"/>
    <property type="match status" value="1"/>
</dbReference>
<dbReference type="CDD" id="cd03255">
    <property type="entry name" value="ABC_MJ0796_LolCDE_FtsE"/>
    <property type="match status" value="1"/>
</dbReference>
<dbReference type="InterPro" id="IPR003439">
    <property type="entry name" value="ABC_transporter-like_ATP-bd"/>
</dbReference>
<keyword evidence="6" id="KW-0449">Lipoprotein</keyword>
<feature type="domain" description="ABC transporter" evidence="5">
    <location>
        <begin position="4"/>
        <end position="224"/>
    </location>
</feature>
<dbReference type="Gene3D" id="3.40.50.300">
    <property type="entry name" value="P-loop containing nucleotide triphosphate hydrolases"/>
    <property type="match status" value="1"/>
</dbReference>
<proteinExistence type="inferred from homology"/>
<dbReference type="PANTHER" id="PTHR42798">
    <property type="entry name" value="LIPOPROTEIN-RELEASING SYSTEM ATP-BINDING PROTEIN LOLD"/>
    <property type="match status" value="1"/>
</dbReference>
<dbReference type="InterPro" id="IPR017871">
    <property type="entry name" value="ABC_transporter-like_CS"/>
</dbReference>
<dbReference type="SUPFAM" id="SSF52540">
    <property type="entry name" value="P-loop containing nucleoside triphosphate hydrolases"/>
    <property type="match status" value="1"/>
</dbReference>
<accession>A0A0B7MNF7</accession>
<dbReference type="PROSITE" id="PS00211">
    <property type="entry name" value="ABC_TRANSPORTER_1"/>
    <property type="match status" value="1"/>
</dbReference>
<dbReference type="SMART" id="SM00382">
    <property type="entry name" value="AAA"/>
    <property type="match status" value="1"/>
</dbReference>
<dbReference type="GO" id="GO:0022857">
    <property type="term" value="F:transmembrane transporter activity"/>
    <property type="evidence" value="ECO:0007669"/>
    <property type="project" value="UniProtKB-ARBA"/>
</dbReference>
<evidence type="ECO:0000313" key="6">
    <source>
        <dbReference type="EMBL" id="CEO89222.1"/>
    </source>
</evidence>
<gene>
    <name evidence="6" type="primary">lolD</name>
    <name evidence="6" type="ORF">SSCH_420015</name>
</gene>
<dbReference type="EMBL" id="CDRZ01000239">
    <property type="protein sequence ID" value="CEO89222.1"/>
    <property type="molecule type" value="Genomic_DNA"/>
</dbReference>
<keyword evidence="7" id="KW-1185">Reference proteome</keyword>
<dbReference type="GO" id="GO:0098796">
    <property type="term" value="C:membrane protein complex"/>
    <property type="evidence" value="ECO:0007669"/>
    <property type="project" value="UniProtKB-ARBA"/>
</dbReference>
<name>A0A0B7MNF7_9FIRM</name>
<dbReference type="Pfam" id="PF00005">
    <property type="entry name" value="ABC_tran"/>
    <property type="match status" value="1"/>
</dbReference>
<evidence type="ECO:0000313" key="7">
    <source>
        <dbReference type="Proteomes" id="UP000046155"/>
    </source>
</evidence>
<evidence type="ECO:0000256" key="3">
    <source>
        <dbReference type="ARBA" id="ARBA00022741"/>
    </source>
</evidence>
<evidence type="ECO:0000259" key="5">
    <source>
        <dbReference type="PROSITE" id="PS50893"/>
    </source>
</evidence>
<dbReference type="RefSeq" id="WP_044665217.1">
    <property type="nucleotide sequence ID" value="NZ_CDRZ01000239.1"/>
</dbReference>
<dbReference type="InterPro" id="IPR027417">
    <property type="entry name" value="P-loop_NTPase"/>
</dbReference>
<dbReference type="Proteomes" id="UP000046155">
    <property type="component" value="Unassembled WGS sequence"/>
</dbReference>